<comment type="subunit">
    <text evidence="5">Part of the ribosomal stalk of the 50S ribosomal subunit. The N-terminus interacts with L11 and the large rRNA to form the base of the stalk. The C-terminus forms an elongated spine to which L12 dimers bind in a sequential fashion forming a multimeric L10(L12)X complex.</text>
</comment>
<sequence>MPNERNKKLVKEIKEKIETANSITFTDYAGISADQANALRQKVKDAGGEVLVAKNTLFKAAIDENGDKSITDAKKDLEGPTMTIFGFKDPILPIKALFEFAKNIDLPKVKSAIIEGIYNSAEKVSVIKTIPSKEELLTKIVSSMNSPISGFVNTISGVQRKFIFAVNAIAKKKTEGGAN</sequence>
<dbReference type="InterPro" id="IPR043141">
    <property type="entry name" value="Ribosomal_uL10-like_sf"/>
</dbReference>
<evidence type="ECO:0000256" key="1">
    <source>
        <dbReference type="ARBA" id="ARBA00008889"/>
    </source>
</evidence>
<dbReference type="InterPro" id="IPR001790">
    <property type="entry name" value="Ribosomal_uL10"/>
</dbReference>
<accession>A0A7X9HU05</accession>
<dbReference type="HAMAP" id="MF_00362">
    <property type="entry name" value="Ribosomal_uL10"/>
    <property type="match status" value="1"/>
</dbReference>
<dbReference type="SUPFAM" id="SSF160369">
    <property type="entry name" value="Ribosomal protein L10-like"/>
    <property type="match status" value="1"/>
</dbReference>
<dbReference type="GO" id="GO:0070180">
    <property type="term" value="F:large ribosomal subunit rRNA binding"/>
    <property type="evidence" value="ECO:0007669"/>
    <property type="project" value="UniProtKB-UniRule"/>
</dbReference>
<dbReference type="PANTHER" id="PTHR11560">
    <property type="entry name" value="39S RIBOSOMAL PROTEIN L10, MITOCHONDRIAL"/>
    <property type="match status" value="1"/>
</dbReference>
<dbReference type="NCBIfam" id="NF000955">
    <property type="entry name" value="PRK00099.1-1"/>
    <property type="match status" value="1"/>
</dbReference>
<evidence type="ECO:0000256" key="3">
    <source>
        <dbReference type="ARBA" id="ARBA00023274"/>
    </source>
</evidence>
<dbReference type="InterPro" id="IPR022973">
    <property type="entry name" value="Ribosomal_uL10_bac"/>
</dbReference>
<dbReference type="AlphaFoldDB" id="A0A7X9HU05"/>
<comment type="similarity">
    <text evidence="1 5">Belongs to the universal ribosomal protein uL10 family.</text>
</comment>
<dbReference type="Proteomes" id="UP000590542">
    <property type="component" value="Unassembled WGS sequence"/>
</dbReference>
<dbReference type="GO" id="GO:0005840">
    <property type="term" value="C:ribosome"/>
    <property type="evidence" value="ECO:0007669"/>
    <property type="project" value="UniProtKB-KW"/>
</dbReference>
<organism evidence="6 7">
    <name type="scientific">candidate division WWE3 bacterium</name>
    <dbReference type="NCBI Taxonomy" id="2053526"/>
    <lineage>
        <taxon>Bacteria</taxon>
        <taxon>Katanobacteria</taxon>
    </lineage>
</organism>
<evidence type="ECO:0000313" key="6">
    <source>
        <dbReference type="EMBL" id="NMB91973.1"/>
    </source>
</evidence>
<name>A0A7X9HU05_UNCKA</name>
<keyword evidence="2 5" id="KW-0689">Ribosomal protein</keyword>
<dbReference type="InterPro" id="IPR047865">
    <property type="entry name" value="Ribosomal_uL10_bac_type"/>
</dbReference>
<keyword evidence="3 5" id="KW-0687">Ribonucleoprotein</keyword>
<evidence type="ECO:0000256" key="4">
    <source>
        <dbReference type="ARBA" id="ARBA00035202"/>
    </source>
</evidence>
<comment type="function">
    <text evidence="5">Forms part of the ribosomal stalk, playing a central role in the interaction of the ribosome with GTP-bound translation factors.</text>
</comment>
<reference evidence="6 7" key="1">
    <citation type="journal article" date="2020" name="Biotechnol. Biofuels">
        <title>New insights from the biogas microbiome by comprehensive genome-resolved metagenomics of nearly 1600 species originating from multiple anaerobic digesters.</title>
        <authorList>
            <person name="Campanaro S."/>
            <person name="Treu L."/>
            <person name="Rodriguez-R L.M."/>
            <person name="Kovalovszki A."/>
            <person name="Ziels R.M."/>
            <person name="Maus I."/>
            <person name="Zhu X."/>
            <person name="Kougias P.G."/>
            <person name="Basile A."/>
            <person name="Luo G."/>
            <person name="Schluter A."/>
            <person name="Konstantinidis K.T."/>
            <person name="Angelidaki I."/>
        </authorList>
    </citation>
    <scope>NUCLEOTIDE SEQUENCE [LARGE SCALE GENOMIC DNA]</scope>
    <source>
        <strain evidence="6">AS27yjCOA_202</strain>
    </source>
</reference>
<evidence type="ECO:0000256" key="5">
    <source>
        <dbReference type="HAMAP-Rule" id="MF_00362"/>
    </source>
</evidence>
<protein>
    <recommendedName>
        <fullName evidence="4 5">Large ribosomal subunit protein uL10</fullName>
    </recommendedName>
</protein>
<evidence type="ECO:0000313" key="7">
    <source>
        <dbReference type="Proteomes" id="UP000590542"/>
    </source>
</evidence>
<evidence type="ECO:0000256" key="2">
    <source>
        <dbReference type="ARBA" id="ARBA00022980"/>
    </source>
</evidence>
<dbReference type="GO" id="GO:1990904">
    <property type="term" value="C:ribonucleoprotein complex"/>
    <property type="evidence" value="ECO:0007669"/>
    <property type="project" value="UniProtKB-KW"/>
</dbReference>
<dbReference type="CDD" id="cd05797">
    <property type="entry name" value="Ribosomal_L10"/>
    <property type="match status" value="1"/>
</dbReference>
<gene>
    <name evidence="5" type="primary">rplJ</name>
    <name evidence="6" type="ORF">GYA37_03990</name>
</gene>
<dbReference type="Gene3D" id="6.10.250.290">
    <property type="match status" value="1"/>
</dbReference>
<dbReference type="Gene3D" id="3.30.70.1730">
    <property type="match status" value="1"/>
</dbReference>
<dbReference type="EMBL" id="JAAZNV010000013">
    <property type="protein sequence ID" value="NMB91973.1"/>
    <property type="molecule type" value="Genomic_DNA"/>
</dbReference>
<keyword evidence="5" id="KW-0694">RNA-binding</keyword>
<dbReference type="Pfam" id="PF00466">
    <property type="entry name" value="Ribosomal_L10"/>
    <property type="match status" value="1"/>
</dbReference>
<dbReference type="GO" id="GO:0006412">
    <property type="term" value="P:translation"/>
    <property type="evidence" value="ECO:0007669"/>
    <property type="project" value="UniProtKB-UniRule"/>
</dbReference>
<comment type="caution">
    <text evidence="6">The sequence shown here is derived from an EMBL/GenBank/DDBJ whole genome shotgun (WGS) entry which is preliminary data.</text>
</comment>
<proteinExistence type="inferred from homology"/>
<keyword evidence="5" id="KW-0699">rRNA-binding</keyword>